<name>A0A1B8HPG7_9GAMM</name>
<gene>
    <name evidence="1" type="ORF">AYY17_00560</name>
</gene>
<protein>
    <submittedName>
        <fullName evidence="1">His-Xaa-Ser system protein HxsD</fullName>
    </submittedName>
</protein>
<dbReference type="AlphaFoldDB" id="A0A1B8HPG7"/>
<dbReference type="InterPro" id="IPR023974">
    <property type="entry name" value="HxsD"/>
</dbReference>
<comment type="caution">
    <text evidence="1">The sequence shown here is derived from an EMBL/GenBank/DDBJ whole genome shotgun (WGS) entry which is preliminary data.</text>
</comment>
<evidence type="ECO:0000313" key="2">
    <source>
        <dbReference type="Proteomes" id="UP000092247"/>
    </source>
</evidence>
<dbReference type="NCBIfam" id="TIGR03976">
    <property type="entry name" value="chp_LLNDYxLRE"/>
    <property type="match status" value="1"/>
</dbReference>
<dbReference type="EMBL" id="LZEX01000001">
    <property type="protein sequence ID" value="OBU11283.1"/>
    <property type="molecule type" value="Genomic_DNA"/>
</dbReference>
<reference evidence="1 2" key="1">
    <citation type="submission" date="2016-06" db="EMBL/GenBank/DDBJ databases">
        <authorList>
            <person name="Kjaerup R.B."/>
            <person name="Dalgaard T.S."/>
            <person name="Juul-Madsen H.R."/>
        </authorList>
    </citation>
    <scope>NUCLEOTIDE SEQUENCE [LARGE SCALE GENOMIC DNA]</scope>
    <source>
        <strain evidence="1 2">GCSL-Mp3</strain>
    </source>
</reference>
<dbReference type="RefSeq" id="WP_067420455.1">
    <property type="nucleotide sequence ID" value="NZ_CBCPID010000003.1"/>
</dbReference>
<proteinExistence type="predicted"/>
<accession>A0A1B8HPG7</accession>
<dbReference type="Proteomes" id="UP000092247">
    <property type="component" value="Unassembled WGS sequence"/>
</dbReference>
<evidence type="ECO:0000313" key="1">
    <source>
        <dbReference type="EMBL" id="OBU11283.1"/>
    </source>
</evidence>
<sequence>MAVISLNKNRYSENVIRQALYWLSAETKWSLSEEAMTFEVTLIDDETLFHFQQLLNDYILREQIDAKTKNIRESIINKVLLSLDARLSK</sequence>
<organism evidence="1 2">
    <name type="scientific">Morganella psychrotolerans</name>
    <dbReference type="NCBI Taxonomy" id="368603"/>
    <lineage>
        <taxon>Bacteria</taxon>
        <taxon>Pseudomonadati</taxon>
        <taxon>Pseudomonadota</taxon>
        <taxon>Gammaproteobacteria</taxon>
        <taxon>Enterobacterales</taxon>
        <taxon>Morganellaceae</taxon>
        <taxon>Morganella</taxon>
    </lineage>
</organism>